<organism evidence="5">
    <name type="scientific">Serpula lacrymans var. lacrymans (strain S7.3)</name>
    <name type="common">Dry rot fungus</name>
    <dbReference type="NCBI Taxonomy" id="936435"/>
    <lineage>
        <taxon>Eukaryota</taxon>
        <taxon>Fungi</taxon>
        <taxon>Dikarya</taxon>
        <taxon>Basidiomycota</taxon>
        <taxon>Agaricomycotina</taxon>
        <taxon>Agaricomycetes</taxon>
        <taxon>Agaricomycetidae</taxon>
        <taxon>Boletales</taxon>
        <taxon>Coniophorineae</taxon>
        <taxon>Serpulaceae</taxon>
        <taxon>Serpula</taxon>
    </lineage>
</organism>
<dbReference type="InParanoid" id="F8PKL6"/>
<keyword evidence="3" id="KW-0807">Transducer</keyword>
<dbReference type="GO" id="GO:0003924">
    <property type="term" value="F:GTPase activity"/>
    <property type="evidence" value="ECO:0007669"/>
    <property type="project" value="InterPro"/>
</dbReference>
<keyword evidence="2" id="KW-0342">GTP-binding</keyword>
<dbReference type="GO" id="GO:0031683">
    <property type="term" value="F:G-protein beta/gamma-subunit complex binding"/>
    <property type="evidence" value="ECO:0007669"/>
    <property type="project" value="InterPro"/>
</dbReference>
<evidence type="ECO:0000313" key="5">
    <source>
        <dbReference type="Proteomes" id="UP000008063"/>
    </source>
</evidence>
<dbReference type="EMBL" id="GL945475">
    <property type="protein sequence ID" value="EGO03563.1"/>
    <property type="molecule type" value="Genomic_DNA"/>
</dbReference>
<protein>
    <submittedName>
        <fullName evidence="4">Uncharacterized protein</fullName>
    </submittedName>
</protein>
<dbReference type="Gene3D" id="3.40.50.300">
    <property type="entry name" value="P-loop containing nucleotide triphosphate hydrolases"/>
    <property type="match status" value="1"/>
</dbReference>
<accession>F8PKL6</accession>
<dbReference type="GO" id="GO:0005525">
    <property type="term" value="F:GTP binding"/>
    <property type="evidence" value="ECO:0007669"/>
    <property type="project" value="UniProtKB-KW"/>
</dbReference>
<evidence type="ECO:0000256" key="1">
    <source>
        <dbReference type="ARBA" id="ARBA00022741"/>
    </source>
</evidence>
<dbReference type="InterPro" id="IPR001019">
    <property type="entry name" value="Gprotein_alpha_su"/>
</dbReference>
<evidence type="ECO:0000313" key="4">
    <source>
        <dbReference type="EMBL" id="EGO03563.1"/>
    </source>
</evidence>
<name>F8PKL6_SERL3</name>
<keyword evidence="1" id="KW-0547">Nucleotide-binding</keyword>
<evidence type="ECO:0000256" key="2">
    <source>
        <dbReference type="ARBA" id="ARBA00023134"/>
    </source>
</evidence>
<dbReference type="HOGENOM" id="CLU_1504329_0_0_1"/>
<dbReference type="GO" id="GO:0007186">
    <property type="term" value="P:G protein-coupled receptor signaling pathway"/>
    <property type="evidence" value="ECO:0007669"/>
    <property type="project" value="InterPro"/>
</dbReference>
<proteinExistence type="predicted"/>
<dbReference type="Proteomes" id="UP000008063">
    <property type="component" value="Unassembled WGS sequence"/>
</dbReference>
<keyword evidence="5" id="KW-1185">Reference proteome</keyword>
<gene>
    <name evidence="4" type="ORF">SERLA73DRAFT_158160</name>
</gene>
<evidence type="ECO:0000256" key="3">
    <source>
        <dbReference type="ARBA" id="ARBA00023224"/>
    </source>
</evidence>
<dbReference type="Pfam" id="PF00503">
    <property type="entry name" value="G-alpha"/>
    <property type="match status" value="1"/>
</dbReference>
<dbReference type="STRING" id="936435.F8PKL6"/>
<dbReference type="InterPro" id="IPR027417">
    <property type="entry name" value="P-loop_NTPase"/>
</dbReference>
<dbReference type="AlphaFoldDB" id="F8PKL6"/>
<sequence>MIGEDERKYLSLLPSRQEHPPPTSQANAEVLELKFEGINSPEAFRLLLPLRNYTSADNGLATYVPPTVTETAGGENKRRKVKNQTPMNPLRIDILKAKLTSGIQLGHYIVSYGNRPNDFESASRYLQKKFAALLKDHSPERPFYCHFTSVTDTKSTIIILENVQDMIVRDNLKKSALVA</sequence>
<reference evidence="5" key="1">
    <citation type="journal article" date="2011" name="Science">
        <title>The plant cell wall-decomposing machinery underlies the functional diversity of forest fungi.</title>
        <authorList>
            <person name="Eastwood D.C."/>
            <person name="Floudas D."/>
            <person name="Binder M."/>
            <person name="Majcherczyk A."/>
            <person name="Schneider P."/>
            <person name="Aerts A."/>
            <person name="Asiegbu F.O."/>
            <person name="Baker S.E."/>
            <person name="Barry K."/>
            <person name="Bendiksby M."/>
            <person name="Blumentritt M."/>
            <person name="Coutinho P.M."/>
            <person name="Cullen D."/>
            <person name="de Vries R.P."/>
            <person name="Gathman A."/>
            <person name="Goodell B."/>
            <person name="Henrissat B."/>
            <person name="Ihrmark K."/>
            <person name="Kauserud H."/>
            <person name="Kohler A."/>
            <person name="LaButti K."/>
            <person name="Lapidus A."/>
            <person name="Lavin J.L."/>
            <person name="Lee Y.-H."/>
            <person name="Lindquist E."/>
            <person name="Lilly W."/>
            <person name="Lucas S."/>
            <person name="Morin E."/>
            <person name="Murat C."/>
            <person name="Oguiza J.A."/>
            <person name="Park J."/>
            <person name="Pisabarro A.G."/>
            <person name="Riley R."/>
            <person name="Rosling A."/>
            <person name="Salamov A."/>
            <person name="Schmidt O."/>
            <person name="Schmutz J."/>
            <person name="Skrede I."/>
            <person name="Stenlid J."/>
            <person name="Wiebenga A."/>
            <person name="Xie X."/>
            <person name="Kuees U."/>
            <person name="Hibbett D.S."/>
            <person name="Hoffmeister D."/>
            <person name="Hoegberg N."/>
            <person name="Martin F."/>
            <person name="Grigoriev I.V."/>
            <person name="Watkinson S.C."/>
        </authorList>
    </citation>
    <scope>NUCLEOTIDE SEQUENCE [LARGE SCALE GENOMIC DNA]</scope>
    <source>
        <strain evidence="5">strain S7.3</strain>
    </source>
</reference>